<organism evidence="1">
    <name type="scientific">Amphimedon queenslandica</name>
    <name type="common">Sponge</name>
    <dbReference type="NCBI Taxonomy" id="400682"/>
    <lineage>
        <taxon>Eukaryota</taxon>
        <taxon>Metazoa</taxon>
        <taxon>Porifera</taxon>
        <taxon>Demospongiae</taxon>
        <taxon>Heteroscleromorpha</taxon>
        <taxon>Haplosclerida</taxon>
        <taxon>Niphatidae</taxon>
        <taxon>Amphimedon</taxon>
    </lineage>
</organism>
<dbReference type="EnsemblMetazoa" id="Aqu2.1.39443_001">
    <property type="protein sequence ID" value="Aqu2.1.39443_001"/>
    <property type="gene ID" value="Aqu2.1.39443"/>
</dbReference>
<dbReference type="AlphaFoldDB" id="A0A1X7VHJ7"/>
<name>A0A1X7VHJ7_AMPQE</name>
<sequence>MALESDMSLFLKPTVESLKTLYNEGYGETHKIAEYSFCHVYPYHEDNPCGPLRTYMDTCDTARSMELPVNGFKGLTWLSAVPGYNLIEGTSIDYMHRVLLGVCRQLLRLWLQSENHGCLYYLGSNHKLCAWLIHYSAAVVHGIFQEDFNQHHLLLIQGIYLLLKSEVTESDLAQSKRNMTINVYN</sequence>
<proteinExistence type="predicted"/>
<evidence type="ECO:0000313" key="1">
    <source>
        <dbReference type="EnsemblMetazoa" id="Aqu2.1.39443_001"/>
    </source>
</evidence>
<reference evidence="1" key="1">
    <citation type="submission" date="2017-05" db="UniProtKB">
        <authorList>
            <consortium name="EnsemblMetazoa"/>
        </authorList>
    </citation>
    <scope>IDENTIFICATION</scope>
</reference>
<accession>A0A1X7VHJ7</accession>
<dbReference type="PANTHER" id="PTHR46579:SF1">
    <property type="entry name" value="F5_8 TYPE C DOMAIN-CONTAINING PROTEIN"/>
    <property type="match status" value="1"/>
</dbReference>
<dbReference type="InParanoid" id="A0A1X7VHJ7"/>
<dbReference type="PANTHER" id="PTHR46579">
    <property type="entry name" value="F5/8 TYPE C DOMAIN-CONTAINING PROTEIN-RELATED"/>
    <property type="match status" value="1"/>
</dbReference>
<dbReference type="OrthoDB" id="10010998at2759"/>
<protein>
    <submittedName>
        <fullName evidence="1">Uncharacterized protein</fullName>
    </submittedName>
</protein>